<name>A0ABU4WS84_9HYPH</name>
<comment type="caution">
    <text evidence="1">The sequence shown here is derived from an EMBL/GenBank/DDBJ whole genome shotgun (WGS) entry which is preliminary data.</text>
</comment>
<organism evidence="1 2">
    <name type="scientific">Mesorhizobium australafricanum</name>
    <dbReference type="NCBI Taxonomy" id="3072311"/>
    <lineage>
        <taxon>Bacteria</taxon>
        <taxon>Pseudomonadati</taxon>
        <taxon>Pseudomonadota</taxon>
        <taxon>Alphaproteobacteria</taxon>
        <taxon>Hyphomicrobiales</taxon>
        <taxon>Phyllobacteriaceae</taxon>
        <taxon>Mesorhizobium</taxon>
    </lineage>
</organism>
<reference evidence="1 2" key="1">
    <citation type="submission" date="2023-08" db="EMBL/GenBank/DDBJ databases">
        <title>Implementing the SeqCode for naming new Mesorhizobium species isolated from Vachellia karroo root nodules.</title>
        <authorList>
            <person name="Van Lill M."/>
        </authorList>
    </citation>
    <scope>NUCLEOTIDE SEQUENCE [LARGE SCALE GENOMIC DNA]</scope>
    <source>
        <strain evidence="1 2">VK3E</strain>
    </source>
</reference>
<keyword evidence="2" id="KW-1185">Reference proteome</keyword>
<dbReference type="Proteomes" id="UP001272097">
    <property type="component" value="Unassembled WGS sequence"/>
</dbReference>
<evidence type="ECO:0000313" key="1">
    <source>
        <dbReference type="EMBL" id="MDX8438351.1"/>
    </source>
</evidence>
<sequence>MRIPSGKIDQSIYFVAVDASDLKTRKTGLTSFTVYRSRNGGTATIYTTPTITELSAANMPGVYCLTIDEDTTIASTSDAEEYTVHITQASMAPVTRVVELFRRDTTSGRTALIDANGRVDVAAIAGTAQTARDIGASVLLSSGTGTGQVSLTAGVVSANATQIAGSAVNTASAQLGVNVVNAGGTAWNSGAITANTFAAGAITAAKFAANALDAVWSTATRLLTAGTNIVLAKGTGVTGFNDLDAPGVRAAVGLAAANLDTQLATFATSATVNAIKAKTDSLTFTVAGMVDSNVVDWKGAAAPAMTGDAYARLGAPTGASVSADVAAVKSDTAAIKAKTDNLPAAPSAVGDIPTANQNADALLDRASGIEPGLTPRQGFRLWSAALLGKASGMTTATAVFRNTTDTKDRIVASVDADGNRLGVTLDAS</sequence>
<protein>
    <submittedName>
        <fullName evidence="1">Uncharacterized protein</fullName>
    </submittedName>
</protein>
<evidence type="ECO:0000313" key="2">
    <source>
        <dbReference type="Proteomes" id="UP001272097"/>
    </source>
</evidence>
<accession>A0ABU4WS84</accession>
<gene>
    <name evidence="1" type="ORF">RFM51_02015</name>
</gene>
<proteinExistence type="predicted"/>
<dbReference type="EMBL" id="JAVIIS010000002">
    <property type="protein sequence ID" value="MDX8438351.1"/>
    <property type="molecule type" value="Genomic_DNA"/>
</dbReference>
<dbReference type="RefSeq" id="WP_320212187.1">
    <property type="nucleotide sequence ID" value="NZ_JAVIIS010000002.1"/>
</dbReference>